<dbReference type="EMBL" id="CAAALY010244894">
    <property type="protein sequence ID" value="VEL32930.1"/>
    <property type="molecule type" value="Genomic_DNA"/>
</dbReference>
<dbReference type="AlphaFoldDB" id="A0A448XBH2"/>
<proteinExistence type="predicted"/>
<evidence type="ECO:0000313" key="1">
    <source>
        <dbReference type="EMBL" id="VEL32930.1"/>
    </source>
</evidence>
<reference evidence="1" key="1">
    <citation type="submission" date="2018-11" db="EMBL/GenBank/DDBJ databases">
        <authorList>
            <consortium name="Pathogen Informatics"/>
        </authorList>
    </citation>
    <scope>NUCLEOTIDE SEQUENCE</scope>
</reference>
<accession>A0A448XBH2</accession>
<keyword evidence="2" id="KW-1185">Reference proteome</keyword>
<comment type="caution">
    <text evidence="1">The sequence shown here is derived from an EMBL/GenBank/DDBJ whole genome shotgun (WGS) entry which is preliminary data.</text>
</comment>
<protein>
    <submittedName>
        <fullName evidence="1">Uncharacterized protein</fullName>
    </submittedName>
</protein>
<sequence length="94" mass="11110">MVSICGAFDRDWRKGRLFGWPRGWWWMSSYVWLRRRRDLGQWDWGLCTVGGRATAIVVLLQKCLPTTKLWRQLTLFKNLKWPGWAVSASIVQPT</sequence>
<gene>
    <name evidence="1" type="ORF">PXEA_LOCUS26370</name>
</gene>
<organism evidence="1 2">
    <name type="scientific">Protopolystoma xenopodis</name>
    <dbReference type="NCBI Taxonomy" id="117903"/>
    <lineage>
        <taxon>Eukaryota</taxon>
        <taxon>Metazoa</taxon>
        <taxon>Spiralia</taxon>
        <taxon>Lophotrochozoa</taxon>
        <taxon>Platyhelminthes</taxon>
        <taxon>Monogenea</taxon>
        <taxon>Polyopisthocotylea</taxon>
        <taxon>Polystomatidea</taxon>
        <taxon>Polystomatidae</taxon>
        <taxon>Protopolystoma</taxon>
    </lineage>
</organism>
<dbReference type="Proteomes" id="UP000784294">
    <property type="component" value="Unassembled WGS sequence"/>
</dbReference>
<name>A0A448XBH2_9PLAT</name>
<evidence type="ECO:0000313" key="2">
    <source>
        <dbReference type="Proteomes" id="UP000784294"/>
    </source>
</evidence>